<protein>
    <submittedName>
        <fullName evidence="2">Uncharacterized protein</fullName>
    </submittedName>
</protein>
<dbReference type="HOGENOM" id="CLU_1547437_0_0_1"/>
<name>L2GA31_COLFN</name>
<dbReference type="EMBL" id="KB020566">
    <property type="protein sequence ID" value="ELA35467.1"/>
    <property type="molecule type" value="Genomic_DNA"/>
</dbReference>
<evidence type="ECO:0000313" key="2">
    <source>
        <dbReference type="EMBL" id="ELA35467.1"/>
    </source>
</evidence>
<gene>
    <name evidence="2" type="ORF">CGGC5_4804</name>
</gene>
<organism evidence="2">
    <name type="scientific">Colletotrichum fructicola (strain Nara gc5)</name>
    <name type="common">Anthracnose fungus</name>
    <name type="synonym">Colletotrichum gloeosporioides (strain Nara gc5)</name>
    <dbReference type="NCBI Taxonomy" id="1213859"/>
    <lineage>
        <taxon>Eukaryota</taxon>
        <taxon>Fungi</taxon>
        <taxon>Dikarya</taxon>
        <taxon>Ascomycota</taxon>
        <taxon>Pezizomycotina</taxon>
        <taxon>Sordariomycetes</taxon>
        <taxon>Hypocreomycetidae</taxon>
        <taxon>Glomerellales</taxon>
        <taxon>Glomerellaceae</taxon>
        <taxon>Colletotrichum</taxon>
        <taxon>Colletotrichum gloeosporioides species complex</taxon>
    </lineage>
</organism>
<feature type="region of interest" description="Disordered" evidence="1">
    <location>
        <begin position="80"/>
        <end position="110"/>
    </location>
</feature>
<accession>L2GA31</accession>
<feature type="compositionally biased region" description="Polar residues" evidence="1">
    <location>
        <begin position="156"/>
        <end position="166"/>
    </location>
</feature>
<dbReference type="AlphaFoldDB" id="L2GA31"/>
<feature type="region of interest" description="Disordered" evidence="1">
    <location>
        <begin position="151"/>
        <end position="173"/>
    </location>
</feature>
<evidence type="ECO:0000256" key="1">
    <source>
        <dbReference type="SAM" id="MobiDB-lite"/>
    </source>
</evidence>
<reference evidence="2" key="1">
    <citation type="submission" date="2012-08" db="EMBL/GenBank/DDBJ databases">
        <title>Genome analysis of Colletotrichum orbiculare and Colletotrichum fructicola.</title>
        <authorList>
            <person name="Gan P.H.P."/>
            <person name="Ikeda K."/>
            <person name="Irieda H."/>
            <person name="Narusaka M."/>
            <person name="O'Connell R.J."/>
            <person name="Narusaka Y."/>
            <person name="Takano Y."/>
            <person name="Kubo Y."/>
            <person name="Shirasu K."/>
        </authorList>
    </citation>
    <scope>NUCLEOTIDE SEQUENCE</scope>
    <source>
        <strain evidence="2">Nara gc5</strain>
    </source>
</reference>
<sequence>MAMQLRADTAQLTKLLRRGVQASFLGMFLSTPGDPLEDTGEHFEELYVETRSNTIKAFQYAQELFSLFILALASEVKSVDKQAQPISPDEDSTIDEQNPTETTAEKKKVPREHPVFRDIAKIITEKGLAQSMAEAYVLIIPAFAKYDLLPKDEEQQSSTPTDNQYSADFPMPL</sequence>
<proteinExistence type="predicted"/>